<name>Q47NM0_THEFY</name>
<reference evidence="1" key="1">
    <citation type="submission" date="2005-07" db="EMBL/GenBank/DDBJ databases">
        <title>Complete sequence of Thermobifida fusca YX.</title>
        <authorList>
            <consortium name="US DOE Joint Genome Institute"/>
            <person name="Copeland A."/>
            <person name="Lucas S."/>
            <person name="Lapidus A."/>
            <person name="Barry K."/>
            <person name="Detter J.C."/>
            <person name="Glavina T."/>
            <person name="Hammon N."/>
            <person name="Israni S."/>
            <person name="Pitluck S."/>
            <person name="Di Bartolo G."/>
            <person name="Chain P."/>
            <person name="Schmutz J."/>
            <person name="Larimer F."/>
            <person name="Land M."/>
            <person name="Lykidis A."/>
            <person name="Richardson P."/>
        </authorList>
    </citation>
    <scope>NUCLEOTIDE SEQUENCE</scope>
    <source>
        <strain evidence="1">YX</strain>
    </source>
</reference>
<dbReference type="EMBL" id="CP000088">
    <property type="protein sequence ID" value="AAZ55949.1"/>
    <property type="molecule type" value="Genomic_DNA"/>
</dbReference>
<accession>Q47NM0</accession>
<proteinExistence type="predicted"/>
<dbReference type="AlphaFoldDB" id="Q47NM0"/>
<dbReference type="HOGENOM" id="CLU_2412208_0_0_11"/>
<evidence type="ECO:0000313" key="1">
    <source>
        <dbReference type="EMBL" id="AAZ55949.1"/>
    </source>
</evidence>
<protein>
    <submittedName>
        <fullName evidence="1">Uncharacterized protein</fullName>
    </submittedName>
</protein>
<organism evidence="1">
    <name type="scientific">Thermobifida fusca (strain YX)</name>
    <dbReference type="NCBI Taxonomy" id="269800"/>
    <lineage>
        <taxon>Bacteria</taxon>
        <taxon>Bacillati</taxon>
        <taxon>Actinomycetota</taxon>
        <taxon>Actinomycetes</taxon>
        <taxon>Streptosporangiales</taxon>
        <taxon>Nocardiopsidaceae</taxon>
        <taxon>Thermobifida</taxon>
    </lineage>
</organism>
<sequence>MTMAHRPVGPDSPYQRGVNYAEIYLADDAHQDPDEVEQLRKALATRNTQELRIPGILDCFAASGHPDHPSIVDPEDDFWQGFLDRVDQRIPR</sequence>
<dbReference type="STRING" id="269800.Tfu_1916"/>
<gene>
    <name evidence="1" type="ordered locus">Tfu_1916</name>
</gene>
<dbReference type="KEGG" id="tfu:Tfu_1916"/>